<gene>
    <name evidence="6" type="ORF">Fcan01_01332</name>
</gene>
<dbReference type="Proteomes" id="UP000198287">
    <property type="component" value="Unassembled WGS sequence"/>
</dbReference>
<organism evidence="6 7">
    <name type="scientific">Folsomia candida</name>
    <name type="common">Springtail</name>
    <dbReference type="NCBI Taxonomy" id="158441"/>
    <lineage>
        <taxon>Eukaryota</taxon>
        <taxon>Metazoa</taxon>
        <taxon>Ecdysozoa</taxon>
        <taxon>Arthropoda</taxon>
        <taxon>Hexapoda</taxon>
        <taxon>Collembola</taxon>
        <taxon>Entomobryomorpha</taxon>
        <taxon>Isotomoidea</taxon>
        <taxon>Isotomidae</taxon>
        <taxon>Proisotominae</taxon>
        <taxon>Folsomia</taxon>
    </lineage>
</organism>
<dbReference type="GO" id="GO:0036376">
    <property type="term" value="P:sodium ion export across plasma membrane"/>
    <property type="evidence" value="ECO:0007669"/>
    <property type="project" value="TreeGrafter"/>
</dbReference>
<dbReference type="AlphaFoldDB" id="A0A226F4Q6"/>
<sequence>MSKAIAGIIGDEWKISVEEICRRYGTNVTSGLSSAQAKLNKKQYSKKDKDDKTKKSKEDKKKDKKSKDGKTKDDKKNYGDVSVNRDGKITTLSSKKLVVGDIVELTPGMQVPADLRILVSNGIQADTSVVTGAGTGGGAVKQLLPDCTNENPLETSNLALAGYKILNGTGKAIVISVIGDKIASKYPKLAPFIPQALSFINPQNPNPVNQQFPNQNPGVSNTSGYNPTNPNPTGYNPNLPNPAIPNHMGYNPNQNPMIHNPNAPNPYGQNPSIPNPFPHNPNMQNPGFPPNPNMQNPGFPPNPNMQNPGFPPNPNMQNPGFPPNPNMQNPGFPPNPNMQNPGYPPNPNMQNPGFPPNPNSTMGWPQQR</sequence>
<dbReference type="GO" id="GO:0030007">
    <property type="term" value="P:intracellular potassium ion homeostasis"/>
    <property type="evidence" value="ECO:0007669"/>
    <property type="project" value="TreeGrafter"/>
</dbReference>
<dbReference type="GO" id="GO:1990573">
    <property type="term" value="P:potassium ion import across plasma membrane"/>
    <property type="evidence" value="ECO:0007669"/>
    <property type="project" value="TreeGrafter"/>
</dbReference>
<reference evidence="6 7" key="1">
    <citation type="submission" date="2015-12" db="EMBL/GenBank/DDBJ databases">
        <title>The genome of Folsomia candida.</title>
        <authorList>
            <person name="Faddeeva A."/>
            <person name="Derks M.F."/>
            <person name="Anvar Y."/>
            <person name="Smit S."/>
            <person name="Van Straalen N."/>
            <person name="Roelofs D."/>
        </authorList>
    </citation>
    <scope>NUCLEOTIDE SEQUENCE [LARGE SCALE GENOMIC DNA]</scope>
    <source>
        <strain evidence="6 7">VU population</strain>
        <tissue evidence="6">Whole body</tissue>
    </source>
</reference>
<keyword evidence="2" id="KW-0472">Membrane</keyword>
<dbReference type="InterPro" id="IPR008250">
    <property type="entry name" value="ATPase_P-typ_transduc_dom_A_sf"/>
</dbReference>
<evidence type="ECO:0000313" key="7">
    <source>
        <dbReference type="Proteomes" id="UP000198287"/>
    </source>
</evidence>
<feature type="region of interest" description="Disordered" evidence="3">
    <location>
        <begin position="203"/>
        <end position="368"/>
    </location>
</feature>
<comment type="caution">
    <text evidence="6">The sequence shown here is derived from an EMBL/GenBank/DDBJ whole genome shotgun (WGS) entry which is preliminary data.</text>
</comment>
<dbReference type="EMBL" id="LNIX01000001">
    <property type="protein sequence ID" value="OXA64782.1"/>
    <property type="molecule type" value="Genomic_DNA"/>
</dbReference>
<feature type="region of interest" description="Disordered" evidence="3">
    <location>
        <begin position="28"/>
        <end position="80"/>
    </location>
</feature>
<feature type="compositionally biased region" description="Polar residues" evidence="3">
    <location>
        <begin position="359"/>
        <end position="368"/>
    </location>
</feature>
<evidence type="ECO:0000259" key="5">
    <source>
        <dbReference type="Pfam" id="PF00690"/>
    </source>
</evidence>
<keyword evidence="2" id="KW-1003">Cell membrane</keyword>
<feature type="compositionally biased region" description="Pro residues" evidence="3">
    <location>
        <begin position="287"/>
        <end position="358"/>
    </location>
</feature>
<dbReference type="InterPro" id="IPR059000">
    <property type="entry name" value="ATPase_P-type_domA"/>
</dbReference>
<comment type="subcellular location">
    <subcellularLocation>
        <location evidence="1">Cell membrane</location>
        <topology evidence="1">Multi-pass membrane protein</topology>
    </subcellularLocation>
</comment>
<accession>A0A226F4Q6</accession>
<dbReference type="InterPro" id="IPR004014">
    <property type="entry name" value="ATPase_P-typ_cation-transptr_N"/>
</dbReference>
<dbReference type="InterPro" id="IPR050510">
    <property type="entry name" value="Cation_transp_ATPase_P-type"/>
</dbReference>
<dbReference type="Pfam" id="PF00122">
    <property type="entry name" value="E1-E2_ATPase"/>
    <property type="match status" value="1"/>
</dbReference>
<dbReference type="PANTHER" id="PTHR43294">
    <property type="entry name" value="SODIUM/POTASSIUM-TRANSPORTING ATPASE SUBUNIT ALPHA"/>
    <property type="match status" value="1"/>
</dbReference>
<dbReference type="GO" id="GO:0005391">
    <property type="term" value="F:P-type sodium:potassium-exchanging transporter activity"/>
    <property type="evidence" value="ECO:0007669"/>
    <property type="project" value="TreeGrafter"/>
</dbReference>
<feature type="compositionally biased region" description="Polar residues" evidence="3">
    <location>
        <begin position="28"/>
        <end position="37"/>
    </location>
</feature>
<dbReference type="GO" id="GO:1902600">
    <property type="term" value="P:proton transmembrane transport"/>
    <property type="evidence" value="ECO:0007669"/>
    <property type="project" value="TreeGrafter"/>
</dbReference>
<evidence type="ECO:0000313" key="6">
    <source>
        <dbReference type="EMBL" id="OXA64782.1"/>
    </source>
</evidence>
<feature type="domain" description="P-type ATPase A" evidence="4">
    <location>
        <begin position="81"/>
        <end position="184"/>
    </location>
</feature>
<evidence type="ECO:0000259" key="4">
    <source>
        <dbReference type="Pfam" id="PF00122"/>
    </source>
</evidence>
<evidence type="ECO:0000256" key="1">
    <source>
        <dbReference type="ARBA" id="ARBA00004651"/>
    </source>
</evidence>
<dbReference type="STRING" id="158441.A0A226F4Q6"/>
<dbReference type="PANTHER" id="PTHR43294:SF21">
    <property type="entry name" value="CATION TRANSPORTING ATPASE"/>
    <property type="match status" value="1"/>
</dbReference>
<proteinExistence type="predicted"/>
<dbReference type="GO" id="GO:0006883">
    <property type="term" value="P:intracellular sodium ion homeostasis"/>
    <property type="evidence" value="ECO:0007669"/>
    <property type="project" value="TreeGrafter"/>
</dbReference>
<feature type="compositionally biased region" description="Low complexity" evidence="3">
    <location>
        <begin position="203"/>
        <end position="238"/>
    </location>
</feature>
<dbReference type="SUPFAM" id="SSF81653">
    <property type="entry name" value="Calcium ATPase, transduction domain A"/>
    <property type="match status" value="1"/>
</dbReference>
<name>A0A226F4Q6_FOLCA</name>
<dbReference type="GO" id="GO:0005886">
    <property type="term" value="C:plasma membrane"/>
    <property type="evidence" value="ECO:0007669"/>
    <property type="project" value="UniProtKB-SubCell"/>
</dbReference>
<evidence type="ECO:0000256" key="2">
    <source>
        <dbReference type="ARBA" id="ARBA00022475"/>
    </source>
</evidence>
<dbReference type="OrthoDB" id="3352408at2759"/>
<evidence type="ECO:0000256" key="3">
    <source>
        <dbReference type="SAM" id="MobiDB-lite"/>
    </source>
</evidence>
<feature type="compositionally biased region" description="Basic and acidic residues" evidence="3">
    <location>
        <begin position="45"/>
        <end position="80"/>
    </location>
</feature>
<dbReference type="Gene3D" id="2.70.150.10">
    <property type="entry name" value="Calcium-transporting ATPase, cytoplasmic transduction domain A"/>
    <property type="match status" value="1"/>
</dbReference>
<feature type="domain" description="Cation-transporting P-type ATPase N-terminal" evidence="5">
    <location>
        <begin position="12"/>
        <end position="45"/>
    </location>
</feature>
<keyword evidence="7" id="KW-1185">Reference proteome</keyword>
<dbReference type="Pfam" id="PF00690">
    <property type="entry name" value="Cation_ATPase_N"/>
    <property type="match status" value="1"/>
</dbReference>
<protein>
    <submittedName>
        <fullName evidence="6">Sodium/potassium-transporting ATPase subunit alpha-A</fullName>
    </submittedName>
</protein>